<dbReference type="GO" id="GO:0022904">
    <property type="term" value="P:respiratory electron transport chain"/>
    <property type="evidence" value="ECO:0007669"/>
    <property type="project" value="TreeGrafter"/>
</dbReference>
<evidence type="ECO:0000256" key="1">
    <source>
        <dbReference type="ARBA" id="ARBA00022660"/>
    </source>
</evidence>
<dbReference type="AlphaFoldDB" id="H5SRN8"/>
<feature type="transmembrane region" description="Helical" evidence="2">
    <location>
        <begin position="9"/>
        <end position="34"/>
    </location>
</feature>
<feature type="transmembrane region" description="Helical" evidence="2">
    <location>
        <begin position="422"/>
        <end position="443"/>
    </location>
</feature>
<keyword evidence="2" id="KW-0812">Transmembrane</keyword>
<dbReference type="Gene3D" id="1.20.210.10">
    <property type="entry name" value="Cytochrome c oxidase-like, subunit I domain"/>
    <property type="match status" value="1"/>
</dbReference>
<keyword evidence="2" id="KW-0472">Membrane</keyword>
<keyword evidence="1" id="KW-0679">Respiratory chain</keyword>
<dbReference type="GO" id="GO:0004129">
    <property type="term" value="F:cytochrome-c oxidase activity"/>
    <property type="evidence" value="ECO:0007669"/>
    <property type="project" value="InterPro"/>
</dbReference>
<dbReference type="InterPro" id="IPR036927">
    <property type="entry name" value="Cyt_c_oxase-like_su1_sf"/>
</dbReference>
<feature type="transmembrane region" description="Helical" evidence="2">
    <location>
        <begin position="299"/>
        <end position="320"/>
    </location>
</feature>
<keyword evidence="2" id="KW-1133">Transmembrane helix</keyword>
<dbReference type="Pfam" id="PF00115">
    <property type="entry name" value="COX1"/>
    <property type="match status" value="1"/>
</dbReference>
<accession>H5SRN8</accession>
<dbReference type="InterPro" id="IPR023616">
    <property type="entry name" value="Cyt_c_oxase-like_su1_dom"/>
</dbReference>
<evidence type="ECO:0000259" key="3">
    <source>
        <dbReference type="PROSITE" id="PS50855"/>
    </source>
</evidence>
<feature type="transmembrane region" description="Helical" evidence="2">
    <location>
        <begin position="199"/>
        <end position="220"/>
    </location>
</feature>
<dbReference type="InterPro" id="IPR000883">
    <property type="entry name" value="Cyt_C_Oxase_1"/>
</dbReference>
<dbReference type="PANTHER" id="PTHR10422:SF29">
    <property type="entry name" value="CYTOCHROME C OXIDASE SUBUNIT 1 HOMOLOG, BACTEROID"/>
    <property type="match status" value="1"/>
</dbReference>
<feature type="transmembrane region" description="Helical" evidence="2">
    <location>
        <begin position="89"/>
        <end position="110"/>
    </location>
</feature>
<feature type="transmembrane region" description="Helical" evidence="2">
    <location>
        <begin position="163"/>
        <end position="187"/>
    </location>
</feature>
<organism evidence="4">
    <name type="scientific">Acetithermum autotrophicum</name>
    <dbReference type="NCBI Taxonomy" id="1446466"/>
    <lineage>
        <taxon>Bacteria</taxon>
        <taxon>Candidatus Bipolaricaulota</taxon>
        <taxon>Candidatus Acetithermum</taxon>
    </lineage>
</organism>
<dbReference type="SUPFAM" id="SSF81442">
    <property type="entry name" value="Cytochrome c oxidase subunit I-like"/>
    <property type="match status" value="1"/>
</dbReference>
<feature type="transmembrane region" description="Helical" evidence="2">
    <location>
        <begin position="373"/>
        <end position="392"/>
    </location>
</feature>
<dbReference type="PROSITE" id="PS50855">
    <property type="entry name" value="COX1"/>
    <property type="match status" value="1"/>
</dbReference>
<dbReference type="GO" id="GO:0009060">
    <property type="term" value="P:aerobic respiration"/>
    <property type="evidence" value="ECO:0007669"/>
    <property type="project" value="InterPro"/>
</dbReference>
<feature type="domain" description="Cytochrome oxidase subunit I profile" evidence="3">
    <location>
        <begin position="1"/>
        <end position="474"/>
    </location>
</feature>
<keyword evidence="1" id="KW-0249">Electron transport</keyword>
<keyword evidence="1" id="KW-0813">Transport</keyword>
<dbReference type="GO" id="GO:0020037">
    <property type="term" value="F:heme binding"/>
    <property type="evidence" value="ECO:0007669"/>
    <property type="project" value="InterPro"/>
</dbReference>
<dbReference type="EMBL" id="AP011801">
    <property type="protein sequence ID" value="BAL58755.1"/>
    <property type="molecule type" value="Genomic_DNA"/>
</dbReference>
<feature type="transmembrane region" description="Helical" evidence="2">
    <location>
        <begin position="54"/>
        <end position="77"/>
    </location>
</feature>
<evidence type="ECO:0000313" key="4">
    <source>
        <dbReference type="EMBL" id="BAL58755.1"/>
    </source>
</evidence>
<sequence length="474" mass="52999">MTEQKAVRLWFFSSLVWLALGPLIGALMSLQFLWPDALNFLADFNFAYSKARIFHTNVVIYGWIGMSFIAAILYIIPKLCGTALKYPQLAYWAGWLWNLAIVLNLVLIWAGIVGNPLLSIQPYEYAEAPLLVDILIVLCAVAIILSVHATVLARTKPTLYVSVWYLLGGLYTTAITYLVGNFLVLAFRGLGNQIIHAWWLHNAVGLFITPLGLGIAYYLIPIAAQQPVYSHRLGILGFWTLMAFYPGTGLHHFLQMPMPTWIGEFAVVSSVLLAIPVLAVVVNHLATPAGNWRRIFDSFSLRFAIFGSVYYLFTCIQGPFQTTHAVNWFVHFTEWVQAHAHLALTGAFTCYGIAAIIYIFPRLTGRQLYSRTLANWVFWIMAVVFPLFYLGFTHSGLVTGISINILGNTIYETISAVWLARLFRTLMGAGVVLGFLLFGYLIVRSLQIGPKFEEGMSEVAEPTPARVERRAIAS</sequence>
<dbReference type="GO" id="GO:0015990">
    <property type="term" value="P:electron transport coupled proton transport"/>
    <property type="evidence" value="ECO:0007669"/>
    <property type="project" value="TreeGrafter"/>
</dbReference>
<feature type="transmembrane region" description="Helical" evidence="2">
    <location>
        <begin position="130"/>
        <end position="151"/>
    </location>
</feature>
<name>H5SRN8_ACEAU</name>
<reference evidence="4" key="2">
    <citation type="journal article" date="2012" name="PLoS ONE">
        <title>A Deeply Branching Thermophilic Bacterium with an Ancient Acetyl-CoA Pathway Dominates a Subsurface Ecosystem.</title>
        <authorList>
            <person name="Takami H."/>
            <person name="Noguchi H."/>
            <person name="Takaki Y."/>
            <person name="Uchiyama I."/>
            <person name="Toyoda A."/>
            <person name="Nishi S."/>
            <person name="Chee G.-J."/>
            <person name="Arai W."/>
            <person name="Nunoura T."/>
            <person name="Itoh T."/>
            <person name="Hattori M."/>
            <person name="Takai K."/>
        </authorList>
    </citation>
    <scope>NUCLEOTIDE SEQUENCE</scope>
</reference>
<gene>
    <name evidence="4" type="ORF">HGMM_OP2C303</name>
</gene>
<protein>
    <submittedName>
        <fullName evidence="4">Cb-type cytochrome c oxidase subunit I</fullName>
    </submittedName>
</protein>
<feature type="transmembrane region" description="Helical" evidence="2">
    <location>
        <begin position="265"/>
        <end position="287"/>
    </location>
</feature>
<proteinExistence type="predicted"/>
<feature type="transmembrane region" description="Helical" evidence="2">
    <location>
        <begin position="232"/>
        <end position="253"/>
    </location>
</feature>
<reference evidence="4" key="1">
    <citation type="journal article" date="2005" name="Environ. Microbiol.">
        <title>Genetic and functional properties of uncultivated thermophilic crenarchaeotes from a subsurface gold mine as revealed by analysis of genome fragments.</title>
        <authorList>
            <person name="Nunoura T."/>
            <person name="Hirayama H."/>
            <person name="Takami H."/>
            <person name="Oida H."/>
            <person name="Nishi S."/>
            <person name="Shimamura S."/>
            <person name="Suzuki Y."/>
            <person name="Inagaki F."/>
            <person name="Takai K."/>
            <person name="Nealson K.H."/>
            <person name="Horikoshi K."/>
        </authorList>
    </citation>
    <scope>NUCLEOTIDE SEQUENCE</scope>
</reference>
<evidence type="ECO:0000256" key="2">
    <source>
        <dbReference type="SAM" id="Phobius"/>
    </source>
</evidence>
<dbReference type="PANTHER" id="PTHR10422">
    <property type="entry name" value="CYTOCHROME C OXIDASE SUBUNIT 1"/>
    <property type="match status" value="1"/>
</dbReference>
<dbReference type="GO" id="GO:0016020">
    <property type="term" value="C:membrane"/>
    <property type="evidence" value="ECO:0007669"/>
    <property type="project" value="InterPro"/>
</dbReference>
<feature type="transmembrane region" description="Helical" evidence="2">
    <location>
        <begin position="340"/>
        <end position="361"/>
    </location>
</feature>